<comment type="similarity">
    <text evidence="3 7">Belongs to the metallo-dependent hydrolases superfamily. Uronate isomerase family.</text>
</comment>
<proteinExistence type="inferred from homology"/>
<dbReference type="EC" id="5.3.1.12" evidence="4 7"/>
<keyword evidence="6 7" id="KW-0413">Isomerase</keyword>
<evidence type="ECO:0000256" key="6">
    <source>
        <dbReference type="ARBA" id="ARBA00023235"/>
    </source>
</evidence>
<reference evidence="8" key="2">
    <citation type="submission" date="2020-09" db="EMBL/GenBank/DDBJ databases">
        <authorList>
            <person name="Sun Q."/>
            <person name="Kim S."/>
        </authorList>
    </citation>
    <scope>NUCLEOTIDE SEQUENCE</scope>
    <source>
        <strain evidence="8">KCTC 12719</strain>
    </source>
</reference>
<dbReference type="HAMAP" id="MF_00675">
    <property type="entry name" value="UxaC"/>
    <property type="match status" value="1"/>
</dbReference>
<dbReference type="InterPro" id="IPR032466">
    <property type="entry name" value="Metal_Hydrolase"/>
</dbReference>
<evidence type="ECO:0000256" key="5">
    <source>
        <dbReference type="ARBA" id="ARBA00020555"/>
    </source>
</evidence>
<evidence type="ECO:0000256" key="7">
    <source>
        <dbReference type="HAMAP-Rule" id="MF_00675"/>
    </source>
</evidence>
<name>A0A918SFY3_9FLAO</name>
<gene>
    <name evidence="7 8" type="primary">uxaC</name>
    <name evidence="8" type="ORF">GCM10007103_17830</name>
</gene>
<dbReference type="GO" id="GO:0008880">
    <property type="term" value="F:glucuronate isomerase activity"/>
    <property type="evidence" value="ECO:0007669"/>
    <property type="project" value="UniProtKB-UniRule"/>
</dbReference>
<dbReference type="Gene3D" id="1.10.2020.10">
    <property type="entry name" value="uronate isomerase, domain 2, chain A"/>
    <property type="match status" value="1"/>
</dbReference>
<dbReference type="NCBIfam" id="NF002794">
    <property type="entry name" value="PRK02925.1"/>
    <property type="match status" value="1"/>
</dbReference>
<comment type="catalytic activity">
    <reaction evidence="1 7">
        <text>D-glucuronate = D-fructuronate</text>
        <dbReference type="Rhea" id="RHEA:13049"/>
        <dbReference type="ChEBI" id="CHEBI:58720"/>
        <dbReference type="ChEBI" id="CHEBI:59863"/>
        <dbReference type="EC" id="5.3.1.12"/>
    </reaction>
</comment>
<dbReference type="EMBL" id="BMXB01000005">
    <property type="protein sequence ID" value="GHA36731.1"/>
    <property type="molecule type" value="Genomic_DNA"/>
</dbReference>
<evidence type="ECO:0000313" key="8">
    <source>
        <dbReference type="EMBL" id="GHA36731.1"/>
    </source>
</evidence>
<dbReference type="Pfam" id="PF02614">
    <property type="entry name" value="UxaC"/>
    <property type="match status" value="1"/>
</dbReference>
<dbReference type="PANTHER" id="PTHR30068:SF4">
    <property type="entry name" value="URONATE ISOMERASE"/>
    <property type="match status" value="1"/>
</dbReference>
<keyword evidence="9" id="KW-1185">Reference proteome</keyword>
<dbReference type="SUPFAM" id="SSF51556">
    <property type="entry name" value="Metallo-dependent hydrolases"/>
    <property type="match status" value="1"/>
</dbReference>
<comment type="caution">
    <text evidence="8">The sequence shown here is derived from an EMBL/GenBank/DDBJ whole genome shotgun (WGS) entry which is preliminary data.</text>
</comment>
<dbReference type="PANTHER" id="PTHR30068">
    <property type="entry name" value="URONATE ISOMERASE"/>
    <property type="match status" value="1"/>
</dbReference>
<organism evidence="8 9">
    <name type="scientific">Salinimicrobium marinum</name>
    <dbReference type="NCBI Taxonomy" id="680283"/>
    <lineage>
        <taxon>Bacteria</taxon>
        <taxon>Pseudomonadati</taxon>
        <taxon>Bacteroidota</taxon>
        <taxon>Flavobacteriia</taxon>
        <taxon>Flavobacteriales</taxon>
        <taxon>Flavobacteriaceae</taxon>
        <taxon>Salinimicrobium</taxon>
    </lineage>
</organism>
<evidence type="ECO:0000313" key="9">
    <source>
        <dbReference type="Proteomes" id="UP000610456"/>
    </source>
</evidence>
<evidence type="ECO:0000256" key="2">
    <source>
        <dbReference type="ARBA" id="ARBA00004892"/>
    </source>
</evidence>
<dbReference type="Gene3D" id="3.20.20.140">
    <property type="entry name" value="Metal-dependent hydrolases"/>
    <property type="match status" value="1"/>
</dbReference>
<reference evidence="8" key="1">
    <citation type="journal article" date="2014" name="Int. J. Syst. Evol. Microbiol.">
        <title>Complete genome sequence of Corynebacterium casei LMG S-19264T (=DSM 44701T), isolated from a smear-ripened cheese.</title>
        <authorList>
            <consortium name="US DOE Joint Genome Institute (JGI-PGF)"/>
            <person name="Walter F."/>
            <person name="Albersmeier A."/>
            <person name="Kalinowski J."/>
            <person name="Ruckert C."/>
        </authorList>
    </citation>
    <scope>NUCLEOTIDE SEQUENCE</scope>
    <source>
        <strain evidence="8">KCTC 12719</strain>
    </source>
</reference>
<accession>A0A918SFY3</accession>
<comment type="catalytic activity">
    <reaction evidence="7">
        <text>aldehydo-D-galacturonate = keto-D-tagaturonate</text>
        <dbReference type="Rhea" id="RHEA:27702"/>
        <dbReference type="ChEBI" id="CHEBI:12952"/>
        <dbReference type="ChEBI" id="CHEBI:17886"/>
    </reaction>
</comment>
<protein>
    <recommendedName>
        <fullName evidence="5 7">Uronate isomerase</fullName>
        <ecNumber evidence="4 7">5.3.1.12</ecNumber>
    </recommendedName>
    <alternativeName>
        <fullName evidence="7">Glucuronate isomerase</fullName>
    </alternativeName>
    <alternativeName>
        <fullName evidence="7">Uronic isomerase</fullName>
    </alternativeName>
</protein>
<dbReference type="InterPro" id="IPR003766">
    <property type="entry name" value="Uronate_isomerase"/>
</dbReference>
<dbReference type="GO" id="GO:0019698">
    <property type="term" value="P:D-galacturonate catabolic process"/>
    <property type="evidence" value="ECO:0007669"/>
    <property type="project" value="TreeGrafter"/>
</dbReference>
<sequence>MKNFIDEDFLLETEAAKRLYHEYAKDMPIIDYHCHLPVEDIANDRKFKNLTELWIEGDHYKWRAMRALGIEEKYITGDSIDEEKFEKWAETIPYTLRNPLYHWTHLELQRYFGINDILSPSNAKKIYQQCNSMISTPAYSTRNLLRKMNVKVVCTTDDPADDLHHHRKIAEDNFEVQILPTFRPDNLLNIEKTGFKDYINVISEKTGIDITGLNSFLKAVENRIGHFHDHGCRLSDHGLECACAEDFTDEKLNEILQKKLNNEEIDPSEAMIYKSGLMFYLGKFYAARNWAMQLHLGPIRDTNSRMLAKIGANAGVDSIGDFQQAKPLAKFLDSLDKENSLPKTILYNVNPAENEIMATMAGNFMGDTPKGKVQHGSAWWFLDQKEGIEKQLNTISNMGLLSCFVGMLTDSRSFLSVPRHEYFRRILCNLFGNDIEKKELPEDYEWIGKIIQDICYHNAKEFFEFPENVQ</sequence>
<dbReference type="Proteomes" id="UP000610456">
    <property type="component" value="Unassembled WGS sequence"/>
</dbReference>
<dbReference type="AlphaFoldDB" id="A0A918SFY3"/>
<dbReference type="RefSeq" id="WP_189604386.1">
    <property type="nucleotide sequence ID" value="NZ_BMXB01000005.1"/>
</dbReference>
<evidence type="ECO:0000256" key="4">
    <source>
        <dbReference type="ARBA" id="ARBA00012546"/>
    </source>
</evidence>
<comment type="pathway">
    <text evidence="2 7">Carbohydrate metabolism; pentose and glucuronate interconversion.</text>
</comment>
<evidence type="ECO:0000256" key="3">
    <source>
        <dbReference type="ARBA" id="ARBA00008397"/>
    </source>
</evidence>
<dbReference type="GO" id="GO:0042840">
    <property type="term" value="P:D-glucuronate catabolic process"/>
    <property type="evidence" value="ECO:0007669"/>
    <property type="project" value="TreeGrafter"/>
</dbReference>
<evidence type="ECO:0000256" key="1">
    <source>
        <dbReference type="ARBA" id="ARBA00001165"/>
    </source>
</evidence>